<evidence type="ECO:0000313" key="2">
    <source>
        <dbReference type="Proteomes" id="UP000297477"/>
    </source>
</evidence>
<dbReference type="Proteomes" id="UP000297477">
    <property type="component" value="Unassembled WGS sequence"/>
</dbReference>
<protein>
    <recommendedName>
        <fullName evidence="3">HK97 gp10 family phage protein</fullName>
    </recommendedName>
</protein>
<sequence length="91" mass="9520">MAEVRIGPELMAKAWAHPGILPALQAKANGIAARAQALAAAEDVDMQVTTVAGTRPGGRQYVNVVGDNVEQEWGSSRTGRRRILGRAAKGG</sequence>
<reference evidence="1 2" key="1">
    <citation type="submission" date="2019-03" db="EMBL/GenBank/DDBJ databases">
        <title>Reclassification of Micrococcus aloeverae and Micrococcus yunnanensis as later heterotypic synonyms of Micrococcus luteus.</title>
        <authorList>
            <person name="Huang C.-H."/>
        </authorList>
    </citation>
    <scope>NUCLEOTIDE SEQUENCE [LARGE SCALE GENOMIC DNA]</scope>
    <source>
        <strain evidence="1 2">BCRC 12151</strain>
    </source>
</reference>
<dbReference type="RefSeq" id="WP_067191996.1">
    <property type="nucleotide sequence ID" value="NZ_SPKT01000001.1"/>
</dbReference>
<dbReference type="EMBL" id="SPKT01000001">
    <property type="protein sequence ID" value="TFI01634.1"/>
    <property type="molecule type" value="Genomic_DNA"/>
</dbReference>
<proteinExistence type="predicted"/>
<organism evidence="1 2">
    <name type="scientific">Micrococcus lylae</name>
    <dbReference type="NCBI Taxonomy" id="1273"/>
    <lineage>
        <taxon>Bacteria</taxon>
        <taxon>Bacillati</taxon>
        <taxon>Actinomycetota</taxon>
        <taxon>Actinomycetes</taxon>
        <taxon>Micrococcales</taxon>
        <taxon>Micrococcaceae</taxon>
        <taxon>Micrococcus</taxon>
    </lineage>
</organism>
<comment type="caution">
    <text evidence="1">The sequence shown here is derived from an EMBL/GenBank/DDBJ whole genome shotgun (WGS) entry which is preliminary data.</text>
</comment>
<accession>A0ABY2K2P2</accession>
<evidence type="ECO:0008006" key="3">
    <source>
        <dbReference type="Google" id="ProtNLM"/>
    </source>
</evidence>
<evidence type="ECO:0000313" key="1">
    <source>
        <dbReference type="EMBL" id="TFI01634.1"/>
    </source>
</evidence>
<keyword evidence="2" id="KW-1185">Reference proteome</keyword>
<name>A0ABY2K2P2_9MICC</name>
<gene>
    <name evidence="1" type="ORF">E4A49_01045</name>
</gene>